<proteinExistence type="predicted"/>
<name>A0ABV6RFH0_9MICO</name>
<evidence type="ECO:0000313" key="1">
    <source>
        <dbReference type="EMBL" id="MFC0675309.1"/>
    </source>
</evidence>
<comment type="caution">
    <text evidence="1">The sequence shown here is derived from an EMBL/GenBank/DDBJ whole genome shotgun (WGS) entry which is preliminary data.</text>
</comment>
<gene>
    <name evidence="1" type="ORF">ACFFF6_15195</name>
</gene>
<reference evidence="1 2" key="1">
    <citation type="submission" date="2024-09" db="EMBL/GenBank/DDBJ databases">
        <authorList>
            <person name="Sun Q."/>
            <person name="Mori K."/>
        </authorList>
    </citation>
    <scope>NUCLEOTIDE SEQUENCE [LARGE SCALE GENOMIC DNA]</scope>
    <source>
        <strain evidence="1 2">CICC 10874</strain>
    </source>
</reference>
<organism evidence="1 2">
    <name type="scientific">Brachybacterium hainanense</name>
    <dbReference type="NCBI Taxonomy" id="1541174"/>
    <lineage>
        <taxon>Bacteria</taxon>
        <taxon>Bacillati</taxon>
        <taxon>Actinomycetota</taxon>
        <taxon>Actinomycetes</taxon>
        <taxon>Micrococcales</taxon>
        <taxon>Dermabacteraceae</taxon>
        <taxon>Brachybacterium</taxon>
    </lineage>
</organism>
<protein>
    <submittedName>
        <fullName evidence="1">Uncharacterized protein</fullName>
    </submittedName>
</protein>
<accession>A0ABV6RFH0</accession>
<dbReference type="EMBL" id="JBHLSV010000022">
    <property type="protein sequence ID" value="MFC0675309.1"/>
    <property type="molecule type" value="Genomic_DNA"/>
</dbReference>
<sequence>MGSVNVITLTHDSARTKLCELRQQLGMPEREARALDQAAALDEDRLELLRRIDELTWLLSDDG</sequence>
<keyword evidence="2" id="KW-1185">Reference proteome</keyword>
<dbReference type="Proteomes" id="UP001589793">
    <property type="component" value="Unassembled WGS sequence"/>
</dbReference>
<evidence type="ECO:0000313" key="2">
    <source>
        <dbReference type="Proteomes" id="UP001589793"/>
    </source>
</evidence>
<dbReference type="RefSeq" id="WP_376982229.1">
    <property type="nucleotide sequence ID" value="NZ_JBHLSV010000022.1"/>
</dbReference>